<dbReference type="EMBL" id="CENE01000019">
    <property type="protein sequence ID" value="CEQ42007.1"/>
    <property type="molecule type" value="Genomic_DNA"/>
</dbReference>
<feature type="compositionally biased region" description="Low complexity" evidence="1">
    <location>
        <begin position="1004"/>
        <end position="1014"/>
    </location>
</feature>
<accession>A0A0D6EPK3</accession>
<feature type="compositionally biased region" description="Low complexity" evidence="1">
    <location>
        <begin position="661"/>
        <end position="673"/>
    </location>
</feature>
<sequence>MSTDPRTWTSSPSDGVRIPSTSRLPPPVPFTGGSNGISRSSTPDIGPPPPPKPPSVAASPSASSPSSSYTSSSPPSAGLAPSKSWTRIAPQQHFVNGRGNVQLPGAPQKFIPAPSSSPTALGPPPLQQEGQQAYVRRSPSPSPSVGSVSGRGGSPDPNDGAGTMSFPSQFGVRQRVAIKQSSRPQQGGRPSGGLTGGRPGGDGGMSPQPGSLQPEEKGKMRSSIMQSPSAQSHLTNSSSSTASSPTSTVIPVLSPVTLPSPLPPPSSAPPPPPAPLATSILDRPRPKTPDPFGTNSTFSSRSTHAYAPVVVSRRTGHGPRPSAASTLSASSDRDRDIERTRTTSPAPSTTTSIMDRPRPKTPDAYSSLGGGREMSVSPAPSLSPTVSRSRATTPTPMTSVLDRPRPKTPDSGAMFRFGDGAAGVGAARPRTPESGGVFRLGERGGGAFDRRRPKTPDSSNVFAFSAPAVEADRGREEVRKPSIMDRPRPRTPDSQAWLDGVGRSSDRFGAGGDYSTVRAATLPLPPTSTEQPPVSDRRLYGSRQPIGSTSSGLSALHLRSQSPSFNSLHSDSSPSSRTLSAFSPTTASPAPSPSAGRPSFDSTLPSTYTSSTNPSIYAPPAAGPRFAPSEPPLLKLDLDFGSSFGNSDTMFGLSDLLNFGSPSTSPSTPTEATAPPPSSNENTATPSAQALAQDVTTPTPTTQRMDLSDATAVNGTGGRHTSRKDPPRVDLKLELELEMERAIALNRPLPGVSEPAHVRTLSARELEEQERKREREEEEETGGRTTPGSGSILGGTTVGKMMRRKQESISSFTTGSTSDAASVMTSSISGSPKPLKRRRRRSLASLLSLVSNKDKERDGRERQESEEHRQSRSRSHTPEPAGLMATSTTTPSQLSLVSNGTPSTTYYPRSHSPTPLAWDPNFSLDRNLPPMPSNPAPSGDITPSASAHDSIGGVGALGRRLSRLRTRTSSSQSEQRQSPSRAQPSGFQVISGSTTRKPRDNQGSISSFASSHTRSSSRKESSEFGYSSSGSGAAFSALPLSEPPPPHQVPARAAPISPPSASVPFGRRLVQRITKASSSAARIGESAESSSTWTMPVWDHDQEPKRDDRRFPQPPRRASLSNLLDGGKSSGEGKVVLGMSLGEGRKSDDLLTRGLGGEREMRKDWDVPAASASADGHGFDRGAPRGGRRSFDLLTERETIPRRPSTDNLLTLASAKLSRLAVSDETGDAGASPVTPTAHTHSSTYHSADASSPISGQSTPSFEVPDPTSPIIATAAIVSRADSAPSMAMTDPDSPLFARTAAPMLVRSDSLRSTQKSTLTCAPSMSTGTGTASSTTGATPRTMQSNAAWRKQRGKAPDSGVGSDASMSSVWLDLEDALGLHFLSATVLQDDVLGQARYRTAVVKILDFAVEKLNDKAVYANTLVFSGRVFALAFFRIEGVALKLLRALPPVKRSGLKRILEEAGVKEQFVLFPFLPLPPPTDTLRLHSELPPVNLEAFPSHLWSLCLRDFRTYTALLMPLTAKPTTGDEQYLVRDGDIVVEMSGNWLIRWTASDSDLPFAFYRAYHRQLAAHLIPSEAREDIAGEPPLAPSAVITSPGFLFLAASLLDKSDALVHRNLRSVTSIGPNSNNFNTNDSANLSFGQKPKVLELAHRRLVQTMLDIVGGPPTTPGDGVDVAPDAEPRRYAFSRMLQVWIRACVKRTSMWDTRSVFILLDLIEGLIYTLSYPTPSAKGSAEEDALVPKPDERCLEMFDFPFIFSVIKKVLLEADNTVAIMRTISFIYAHFEM</sequence>
<feature type="compositionally biased region" description="Pro residues" evidence="1">
    <location>
        <begin position="258"/>
        <end position="275"/>
    </location>
</feature>
<keyword evidence="3" id="KW-1185">Reference proteome</keyword>
<feature type="compositionally biased region" description="Polar residues" evidence="1">
    <location>
        <begin position="885"/>
        <end position="913"/>
    </location>
</feature>
<feature type="compositionally biased region" description="Low complexity" evidence="1">
    <location>
        <begin position="342"/>
        <end position="352"/>
    </location>
</feature>
<feature type="compositionally biased region" description="Basic and acidic residues" evidence="1">
    <location>
        <begin position="1098"/>
        <end position="1111"/>
    </location>
</feature>
<feature type="compositionally biased region" description="Polar residues" evidence="1">
    <location>
        <begin position="680"/>
        <end position="705"/>
    </location>
</feature>
<dbReference type="Proteomes" id="UP000243876">
    <property type="component" value="Unassembled WGS sequence"/>
</dbReference>
<feature type="compositionally biased region" description="Low complexity" evidence="1">
    <location>
        <begin position="229"/>
        <end position="257"/>
    </location>
</feature>
<feature type="compositionally biased region" description="Basic and acidic residues" evidence="1">
    <location>
        <begin position="1177"/>
        <end position="1189"/>
    </location>
</feature>
<feature type="compositionally biased region" description="Low complexity" evidence="1">
    <location>
        <begin position="1023"/>
        <end position="1036"/>
    </location>
</feature>
<feature type="compositionally biased region" description="Gly residues" evidence="1">
    <location>
        <begin position="189"/>
        <end position="204"/>
    </location>
</feature>
<organism evidence="2 3">
    <name type="scientific">Sporidiobolus salmonicolor</name>
    <name type="common">Yeast-like fungus</name>
    <name type="synonym">Sporobolomyces salmonicolor</name>
    <dbReference type="NCBI Taxonomy" id="5005"/>
    <lineage>
        <taxon>Eukaryota</taxon>
        <taxon>Fungi</taxon>
        <taxon>Dikarya</taxon>
        <taxon>Basidiomycota</taxon>
        <taxon>Pucciniomycotina</taxon>
        <taxon>Microbotryomycetes</taxon>
        <taxon>Sporidiobolales</taxon>
        <taxon>Sporidiobolaceae</taxon>
        <taxon>Sporobolomyces</taxon>
    </lineage>
</organism>
<feature type="region of interest" description="Disordered" evidence="1">
    <location>
        <begin position="1224"/>
        <end position="1264"/>
    </location>
</feature>
<feature type="compositionally biased region" description="Polar residues" evidence="1">
    <location>
        <begin position="600"/>
        <end position="615"/>
    </location>
</feature>
<feature type="compositionally biased region" description="Polar residues" evidence="1">
    <location>
        <begin position="1234"/>
        <end position="1261"/>
    </location>
</feature>
<feature type="compositionally biased region" description="Low complexity" evidence="1">
    <location>
        <begin position="1326"/>
        <end position="1339"/>
    </location>
</feature>
<feature type="compositionally biased region" description="Low complexity" evidence="1">
    <location>
        <begin position="55"/>
        <end position="84"/>
    </location>
</feature>
<feature type="compositionally biased region" description="Polar residues" evidence="1">
    <location>
        <begin position="1"/>
        <end position="23"/>
    </location>
</feature>
<feature type="compositionally biased region" description="Basic and acidic residues" evidence="1">
    <location>
        <begin position="1143"/>
        <end position="1157"/>
    </location>
</feature>
<feature type="region of interest" description="Disordered" evidence="1">
    <location>
        <begin position="744"/>
        <end position="1157"/>
    </location>
</feature>
<feature type="compositionally biased region" description="Low complexity" evidence="1">
    <location>
        <begin position="1050"/>
        <end position="1062"/>
    </location>
</feature>
<feature type="region of interest" description="Disordered" evidence="1">
    <location>
        <begin position="1"/>
        <end position="638"/>
    </location>
</feature>
<feature type="compositionally biased region" description="Polar residues" evidence="1">
    <location>
        <begin position="808"/>
        <end position="828"/>
    </location>
</feature>
<feature type="compositionally biased region" description="Basic and acidic residues" evidence="1">
    <location>
        <begin position="331"/>
        <end position="341"/>
    </location>
</feature>
<dbReference type="PANTHER" id="PTHR37988">
    <property type="entry name" value="UPF0592 MEMBRANE PROTEIN C7D4.03C"/>
    <property type="match status" value="1"/>
</dbReference>
<feature type="compositionally biased region" description="Polar residues" evidence="1">
    <location>
        <begin position="986"/>
        <end position="995"/>
    </location>
</feature>
<feature type="region of interest" description="Disordered" evidence="1">
    <location>
        <begin position="1318"/>
        <end position="1363"/>
    </location>
</feature>
<feature type="non-terminal residue" evidence="2">
    <location>
        <position position="1"/>
    </location>
</feature>
<feature type="compositionally biased region" description="Basic and acidic residues" evidence="1">
    <location>
        <begin position="762"/>
        <end position="775"/>
    </location>
</feature>
<feature type="region of interest" description="Disordered" evidence="1">
    <location>
        <begin position="1169"/>
        <end position="1189"/>
    </location>
</feature>
<feature type="compositionally biased region" description="Basic and acidic residues" evidence="1">
    <location>
        <begin position="852"/>
        <end position="870"/>
    </location>
</feature>
<feature type="compositionally biased region" description="Low complexity" evidence="1">
    <location>
        <begin position="580"/>
        <end position="595"/>
    </location>
</feature>
<dbReference type="PANTHER" id="PTHR37988:SF1">
    <property type="entry name" value="UPF0592 MEMBRANE PROTEIN C7D4.03C"/>
    <property type="match status" value="1"/>
</dbReference>
<dbReference type="InterPro" id="IPR013887">
    <property type="entry name" value="UPF0592"/>
</dbReference>
<evidence type="ECO:0000313" key="3">
    <source>
        <dbReference type="Proteomes" id="UP000243876"/>
    </source>
</evidence>
<feature type="compositionally biased region" description="Polar residues" evidence="1">
    <location>
        <begin position="293"/>
        <end position="303"/>
    </location>
</feature>
<gene>
    <name evidence="2" type="primary">SPOSA6832_03780</name>
</gene>
<feature type="compositionally biased region" description="Polar residues" evidence="1">
    <location>
        <begin position="545"/>
        <end position="579"/>
    </location>
</feature>
<feature type="compositionally biased region" description="Polar residues" evidence="1">
    <location>
        <begin position="378"/>
        <end position="398"/>
    </location>
</feature>
<evidence type="ECO:0000256" key="1">
    <source>
        <dbReference type="SAM" id="MobiDB-lite"/>
    </source>
</evidence>
<protein>
    <submittedName>
        <fullName evidence="2">SPOSA6832_03780-mRNA-1:cds</fullName>
    </submittedName>
</protein>
<reference evidence="3" key="1">
    <citation type="submission" date="2015-02" db="EMBL/GenBank/DDBJ databases">
        <authorList>
            <person name="Gon?alves P."/>
        </authorList>
    </citation>
    <scope>NUCLEOTIDE SEQUENCE [LARGE SCALE GENOMIC DNA]</scope>
</reference>
<feature type="compositionally biased region" description="Basic and acidic residues" evidence="1">
    <location>
        <begin position="470"/>
        <end position="491"/>
    </location>
</feature>
<feature type="region of interest" description="Disordered" evidence="1">
    <location>
        <begin position="652"/>
        <end position="730"/>
    </location>
</feature>
<name>A0A0D6EPK3_SPOSA</name>
<dbReference type="OrthoDB" id="296767at2759"/>
<feature type="compositionally biased region" description="Low complexity" evidence="1">
    <location>
        <begin position="127"/>
        <end position="148"/>
    </location>
</feature>
<feature type="compositionally biased region" description="Low complexity" evidence="1">
    <location>
        <begin position="967"/>
        <end position="985"/>
    </location>
</feature>
<dbReference type="Pfam" id="PF08578">
    <property type="entry name" value="DUF1765"/>
    <property type="match status" value="1"/>
</dbReference>
<evidence type="ECO:0000313" key="2">
    <source>
        <dbReference type="EMBL" id="CEQ42007.1"/>
    </source>
</evidence>
<proteinExistence type="predicted"/>
<feature type="compositionally biased region" description="Pro residues" evidence="1">
    <location>
        <begin position="45"/>
        <end position="54"/>
    </location>
</feature>